<evidence type="ECO:0000259" key="2">
    <source>
        <dbReference type="Pfam" id="PF09792"/>
    </source>
</evidence>
<keyword evidence="4" id="KW-1185">Reference proteome</keyword>
<proteinExistence type="predicted"/>
<dbReference type="PANTHER" id="PTHR39613">
    <property type="entry name" value="ANCHORED CELL WALL PROTEIN, PUTATIVE (AFU_ORTHOLOGUE AFUA_4G08960)-RELATED"/>
    <property type="match status" value="1"/>
</dbReference>
<feature type="signal peptide" evidence="1">
    <location>
        <begin position="1"/>
        <end position="18"/>
    </location>
</feature>
<evidence type="ECO:0000313" key="3">
    <source>
        <dbReference type="EMBL" id="KAF2107828.1"/>
    </source>
</evidence>
<accession>A0A6A5YNR2</accession>
<dbReference type="PANTHER" id="PTHR39613:SF1">
    <property type="entry name" value="ANCHORED CELL WALL PROTEIN, PUTATIVE (AFU_ORTHOLOGUE AFUA_4G08960)-RELATED"/>
    <property type="match status" value="1"/>
</dbReference>
<reference evidence="3" key="1">
    <citation type="journal article" date="2020" name="Stud. Mycol.">
        <title>101 Dothideomycetes genomes: a test case for predicting lifestyles and emergence of pathogens.</title>
        <authorList>
            <person name="Haridas S."/>
            <person name="Albert R."/>
            <person name="Binder M."/>
            <person name="Bloem J."/>
            <person name="Labutti K."/>
            <person name="Salamov A."/>
            <person name="Andreopoulos B."/>
            <person name="Baker S."/>
            <person name="Barry K."/>
            <person name="Bills G."/>
            <person name="Bluhm B."/>
            <person name="Cannon C."/>
            <person name="Castanera R."/>
            <person name="Culley D."/>
            <person name="Daum C."/>
            <person name="Ezra D."/>
            <person name="Gonzalez J."/>
            <person name="Henrissat B."/>
            <person name="Kuo A."/>
            <person name="Liang C."/>
            <person name="Lipzen A."/>
            <person name="Lutzoni F."/>
            <person name="Magnuson J."/>
            <person name="Mondo S."/>
            <person name="Nolan M."/>
            <person name="Ohm R."/>
            <person name="Pangilinan J."/>
            <person name="Park H.-J."/>
            <person name="Ramirez L."/>
            <person name="Alfaro M."/>
            <person name="Sun H."/>
            <person name="Tritt A."/>
            <person name="Yoshinaga Y."/>
            <person name="Zwiers L.-H."/>
            <person name="Turgeon B."/>
            <person name="Goodwin S."/>
            <person name="Spatafora J."/>
            <person name="Crous P."/>
            <person name="Grigoriev I."/>
        </authorList>
    </citation>
    <scope>NUCLEOTIDE SEQUENCE</scope>
    <source>
        <strain evidence="3">CBS 627.86</strain>
    </source>
</reference>
<dbReference type="InterPro" id="IPR018620">
    <property type="entry name" value="Ubiquitin3-bd_protein_But2_C"/>
</dbReference>
<evidence type="ECO:0000256" key="1">
    <source>
        <dbReference type="SAM" id="SignalP"/>
    </source>
</evidence>
<organism evidence="3 4">
    <name type="scientific">Lophiotrema nucula</name>
    <dbReference type="NCBI Taxonomy" id="690887"/>
    <lineage>
        <taxon>Eukaryota</taxon>
        <taxon>Fungi</taxon>
        <taxon>Dikarya</taxon>
        <taxon>Ascomycota</taxon>
        <taxon>Pezizomycotina</taxon>
        <taxon>Dothideomycetes</taxon>
        <taxon>Pleosporomycetidae</taxon>
        <taxon>Pleosporales</taxon>
        <taxon>Lophiotremataceae</taxon>
        <taxon>Lophiotrema</taxon>
    </lineage>
</organism>
<dbReference type="Pfam" id="PF09792">
    <property type="entry name" value="But2"/>
    <property type="match status" value="1"/>
</dbReference>
<gene>
    <name evidence="3" type="ORF">BDV96DRAFT_653333</name>
</gene>
<dbReference type="AlphaFoldDB" id="A0A6A5YNR2"/>
<protein>
    <submittedName>
        <fullName evidence="3">Ubiquitin 3 binding protein But2 C-terminal domain-containing protein</fullName>
    </submittedName>
</protein>
<dbReference type="EMBL" id="ML977351">
    <property type="protein sequence ID" value="KAF2107828.1"/>
    <property type="molecule type" value="Genomic_DNA"/>
</dbReference>
<dbReference type="Proteomes" id="UP000799770">
    <property type="component" value="Unassembled WGS sequence"/>
</dbReference>
<feature type="domain" description="Ubiquitin 3 binding protein But2 C-terminal" evidence="2">
    <location>
        <begin position="41"/>
        <end position="190"/>
    </location>
</feature>
<dbReference type="OrthoDB" id="4657524at2759"/>
<evidence type="ECO:0000313" key="4">
    <source>
        <dbReference type="Proteomes" id="UP000799770"/>
    </source>
</evidence>
<keyword evidence="1" id="KW-0732">Signal</keyword>
<name>A0A6A5YNR2_9PLEO</name>
<sequence>MRTSILCAGSALLTTALAAPSFISPRDSCPGDPYPAGAISPNSLVPIAKSNPDHAYGIVTTGVVTPDDFCTIVDLLIPDYIDGESTLLKTCTLSLSLPSSSQASPHTVEFSGPGHFTFTGYLTGFGADESTTYNKQPVLGPSPPFPPSVIVPGSSYVIATLPCGILPGSGGQTVAGALCSKDTSLKWEQTGPGGDGGCPLGFFVVVT</sequence>
<feature type="chain" id="PRO_5025564207" evidence="1">
    <location>
        <begin position="19"/>
        <end position="207"/>
    </location>
</feature>